<protein>
    <submittedName>
        <fullName evidence="1">Uncharacterized protein</fullName>
    </submittedName>
</protein>
<sequence>MLRNMCKTVDGFLINEFLHDDNVRSALTYSARPDDIFVASYPKCGTTWTQYIAFCVLNKGQPPDDYTDFMLRSPFLELLGAEAAHRMRRPGAIKTHFPFDRQPYHPQSKYIYVTRNPYDCCVSYFHHVRDSPVYNYTGATFDEFLDVFVEGKVSCGDYFDHLISWYEHRNDDNVLLITYERLKEDTAGSVLEIADFLGNQYGEELRRDAALFAKITDMVSATSMRQAFSSGIKSIIPNLLQLPADRALKSVEVYRDVLSKKGMSSAKRIERIITEMETDEEGTRETPDNGPDGAKRVSTGEDAEGVADGWIEVTHRRRHRTNANEMAGKDDNRSRSPMCRGGRSIVNKVLRASRMPRLPRDDIKIIVRPKDGLNIRNTCGMSLDEAIRKEAVVGDDEMITICPNPTQNILVISTPDETTATKIAMIKVLTINGKRHETNAYVSAPEQMVKGIIRNIPLKYTQDQLTHALVNSRNPSLAYAKRLGSTTTVILLYEGNRVPTWAYFNSIMIRVSLYRKQIDFCKECGRLGHRPDVCPRPEIKLCPTCGSKNPSSEHECTPKCRICGEAHPTADRMCKAKYKLPHIVKQRRWRARSRAEMERTLEDGKTTPQRTLSPSGYSMAEGKGQSRSRSRSLTPIRRRSRSRNRRKSRSRSRSRSGSGNRNRNRPLPDGVRPTQGETQTGPRKVTWSDIVAGRNGYCVESTPATGSTRGAPDRLLAARMEKMERENKELREELGRARKQNEQSARKIDELQQTLDEILKNMRGSSHERISSSTSREAAERGDVTATEGEVGEMDTCCGEEAPATAGSKRKGTSDAPPTEDAVDHAQAPKRPRSGARKIDAIEEMVNKLTDKTERMFDMLLTRLNESDAGRNAQYAAVNTQLEAMNKRIEDLERGTMQLQHQQHHHHLPGRAGVPSPQAINVPAILTSSNNANTTRTGEGGMHGQLCPPNTSA</sequence>
<evidence type="ECO:0000313" key="1">
    <source>
        <dbReference type="EMBL" id="KAH7942043.1"/>
    </source>
</evidence>
<proteinExistence type="predicted"/>
<organism evidence="1 2">
    <name type="scientific">Dermacentor silvarum</name>
    <name type="common">Tick</name>
    <dbReference type="NCBI Taxonomy" id="543639"/>
    <lineage>
        <taxon>Eukaryota</taxon>
        <taxon>Metazoa</taxon>
        <taxon>Ecdysozoa</taxon>
        <taxon>Arthropoda</taxon>
        <taxon>Chelicerata</taxon>
        <taxon>Arachnida</taxon>
        <taxon>Acari</taxon>
        <taxon>Parasitiformes</taxon>
        <taxon>Ixodida</taxon>
        <taxon>Ixodoidea</taxon>
        <taxon>Ixodidae</taxon>
        <taxon>Rhipicephalinae</taxon>
        <taxon>Dermacentor</taxon>
    </lineage>
</organism>
<comment type="caution">
    <text evidence="1">The sequence shown here is derived from an EMBL/GenBank/DDBJ whole genome shotgun (WGS) entry which is preliminary data.</text>
</comment>
<reference evidence="1" key="1">
    <citation type="submission" date="2020-05" db="EMBL/GenBank/DDBJ databases">
        <title>Large-scale comparative analyses of tick genomes elucidate their genetic diversity and vector capacities.</title>
        <authorList>
            <person name="Jia N."/>
            <person name="Wang J."/>
            <person name="Shi W."/>
            <person name="Du L."/>
            <person name="Sun Y."/>
            <person name="Zhan W."/>
            <person name="Jiang J."/>
            <person name="Wang Q."/>
            <person name="Zhang B."/>
            <person name="Ji P."/>
            <person name="Sakyi L.B."/>
            <person name="Cui X."/>
            <person name="Yuan T."/>
            <person name="Jiang B."/>
            <person name="Yang W."/>
            <person name="Lam T.T.-Y."/>
            <person name="Chang Q."/>
            <person name="Ding S."/>
            <person name="Wang X."/>
            <person name="Zhu J."/>
            <person name="Ruan X."/>
            <person name="Zhao L."/>
            <person name="Wei J."/>
            <person name="Que T."/>
            <person name="Du C."/>
            <person name="Cheng J."/>
            <person name="Dai P."/>
            <person name="Han X."/>
            <person name="Huang E."/>
            <person name="Gao Y."/>
            <person name="Liu J."/>
            <person name="Shao H."/>
            <person name="Ye R."/>
            <person name="Li L."/>
            <person name="Wei W."/>
            <person name="Wang X."/>
            <person name="Wang C."/>
            <person name="Yang T."/>
            <person name="Huo Q."/>
            <person name="Li W."/>
            <person name="Guo W."/>
            <person name="Chen H."/>
            <person name="Zhou L."/>
            <person name="Ni X."/>
            <person name="Tian J."/>
            <person name="Zhou Y."/>
            <person name="Sheng Y."/>
            <person name="Liu T."/>
            <person name="Pan Y."/>
            <person name="Xia L."/>
            <person name="Li J."/>
            <person name="Zhao F."/>
            <person name="Cao W."/>
        </authorList>
    </citation>
    <scope>NUCLEOTIDE SEQUENCE</scope>
    <source>
        <strain evidence="1">Dsil-2018</strain>
    </source>
</reference>
<accession>A0ACB8CGY8</accession>
<dbReference type="Proteomes" id="UP000821865">
    <property type="component" value="Chromosome 7"/>
</dbReference>
<name>A0ACB8CGY8_DERSI</name>
<gene>
    <name evidence="1" type="ORF">HPB49_019994</name>
</gene>
<dbReference type="EMBL" id="CM023476">
    <property type="protein sequence ID" value="KAH7942043.1"/>
    <property type="molecule type" value="Genomic_DNA"/>
</dbReference>
<evidence type="ECO:0000313" key="2">
    <source>
        <dbReference type="Proteomes" id="UP000821865"/>
    </source>
</evidence>
<keyword evidence="2" id="KW-1185">Reference proteome</keyword>